<gene>
    <name evidence="2" type="ORF">WFZ85_02390</name>
</gene>
<dbReference type="EMBL" id="JBCGDO010000002">
    <property type="protein sequence ID" value="MEM0541453.1"/>
    <property type="molecule type" value="Genomic_DNA"/>
</dbReference>
<evidence type="ECO:0000313" key="3">
    <source>
        <dbReference type="Proteomes" id="UP001460072"/>
    </source>
</evidence>
<comment type="caution">
    <text evidence="2">The sequence shown here is derived from an EMBL/GenBank/DDBJ whole genome shotgun (WGS) entry which is preliminary data.</text>
</comment>
<reference evidence="2 3" key="1">
    <citation type="submission" date="2024-03" db="EMBL/GenBank/DDBJ databases">
        <title>Two novel species of the genus Flavobacterium exhibiting potentially degradation of complex polysaccharides.</title>
        <authorList>
            <person name="Lian X."/>
        </authorList>
    </citation>
    <scope>NUCLEOTIDE SEQUENCE [LARGE SCALE GENOMIC DNA]</scope>
    <source>
        <strain evidence="3">j3</strain>
    </source>
</reference>
<name>A0ABU9N1Q5_9FLAO</name>
<organism evidence="2 3">
    <name type="scientific">Flavobacterium aureirubrum</name>
    <dbReference type="NCBI Taxonomy" id="3133147"/>
    <lineage>
        <taxon>Bacteria</taxon>
        <taxon>Pseudomonadati</taxon>
        <taxon>Bacteroidota</taxon>
        <taxon>Flavobacteriia</taxon>
        <taxon>Flavobacteriales</taxon>
        <taxon>Flavobacteriaceae</taxon>
        <taxon>Flavobacterium</taxon>
    </lineage>
</organism>
<accession>A0ABU9N1Q5</accession>
<evidence type="ECO:0000256" key="1">
    <source>
        <dbReference type="SAM" id="SignalP"/>
    </source>
</evidence>
<sequence length="169" mass="19115">MKGILTALLFLLTWSNFAQDIKLKKGEILVDDKVWLNYEGCGGFSANCSLLMTSSKEEIIYMNFVKVPGVEPITNYNKTGDLTYIEIKFLGVNRSIELDNVTFKKAIGIIYNTKCINDDGSFDEDKVQRLIEKYGTPFSDRLNKTTNNTNTIIIKEEPKRSGVNINIGR</sequence>
<proteinExistence type="predicted"/>
<feature type="chain" id="PRO_5046395442" evidence="1">
    <location>
        <begin position="19"/>
        <end position="169"/>
    </location>
</feature>
<feature type="signal peptide" evidence="1">
    <location>
        <begin position="1"/>
        <end position="18"/>
    </location>
</feature>
<evidence type="ECO:0000313" key="2">
    <source>
        <dbReference type="EMBL" id="MEM0541453.1"/>
    </source>
</evidence>
<protein>
    <submittedName>
        <fullName evidence="2">Uncharacterized protein</fullName>
    </submittedName>
</protein>
<keyword evidence="3" id="KW-1185">Reference proteome</keyword>
<keyword evidence="1" id="KW-0732">Signal</keyword>
<dbReference type="RefSeq" id="WP_342694690.1">
    <property type="nucleotide sequence ID" value="NZ_JBCGDO010000002.1"/>
</dbReference>
<dbReference type="Proteomes" id="UP001460072">
    <property type="component" value="Unassembled WGS sequence"/>
</dbReference>